<feature type="non-terminal residue" evidence="1">
    <location>
        <position position="1"/>
    </location>
</feature>
<accession>E2C214</accession>
<name>E2C214_HARSA</name>
<protein>
    <recommendedName>
        <fullName evidence="3">Histone-lysine N-methyltransferase SETMAR</fullName>
    </recommendedName>
</protein>
<dbReference type="Gene3D" id="3.30.420.10">
    <property type="entry name" value="Ribonuclease H-like superfamily/Ribonuclease H"/>
    <property type="match status" value="1"/>
</dbReference>
<feature type="non-terminal residue" evidence="1">
    <location>
        <position position="43"/>
    </location>
</feature>
<proteinExistence type="predicted"/>
<organism evidence="2">
    <name type="scientific">Harpegnathos saltator</name>
    <name type="common">Jerdon's jumping ant</name>
    <dbReference type="NCBI Taxonomy" id="610380"/>
    <lineage>
        <taxon>Eukaryota</taxon>
        <taxon>Metazoa</taxon>
        <taxon>Ecdysozoa</taxon>
        <taxon>Arthropoda</taxon>
        <taxon>Hexapoda</taxon>
        <taxon>Insecta</taxon>
        <taxon>Pterygota</taxon>
        <taxon>Neoptera</taxon>
        <taxon>Endopterygota</taxon>
        <taxon>Hymenoptera</taxon>
        <taxon>Apocrita</taxon>
        <taxon>Aculeata</taxon>
        <taxon>Formicoidea</taxon>
        <taxon>Formicidae</taxon>
        <taxon>Ponerinae</taxon>
        <taxon>Ponerini</taxon>
        <taxon>Harpegnathos</taxon>
    </lineage>
</organism>
<keyword evidence="2" id="KW-1185">Reference proteome</keyword>
<dbReference type="GO" id="GO:0003676">
    <property type="term" value="F:nucleic acid binding"/>
    <property type="evidence" value="ECO:0007669"/>
    <property type="project" value="InterPro"/>
</dbReference>
<evidence type="ECO:0008006" key="3">
    <source>
        <dbReference type="Google" id="ProtNLM"/>
    </source>
</evidence>
<dbReference type="InterPro" id="IPR036397">
    <property type="entry name" value="RNaseH_sf"/>
</dbReference>
<dbReference type="AlphaFoldDB" id="E2C214"/>
<dbReference type="Proteomes" id="UP000008237">
    <property type="component" value="Unassembled WGS sequence"/>
</dbReference>
<dbReference type="EMBL" id="GL452059">
    <property type="protein sequence ID" value="EFN78016.1"/>
    <property type="molecule type" value="Genomic_DNA"/>
</dbReference>
<dbReference type="InParanoid" id="E2C214"/>
<sequence length="43" mass="5179">WDVLHHPLYLPNLARLDYHLFRYLQNSLNGKVFASDNDSERHL</sequence>
<reference evidence="1 2" key="1">
    <citation type="journal article" date="2010" name="Science">
        <title>Genomic comparison of the ants Camponotus floridanus and Harpegnathos saltator.</title>
        <authorList>
            <person name="Bonasio R."/>
            <person name="Zhang G."/>
            <person name="Ye C."/>
            <person name="Mutti N.S."/>
            <person name="Fang X."/>
            <person name="Qin N."/>
            <person name="Donahue G."/>
            <person name="Yang P."/>
            <person name="Li Q."/>
            <person name="Li C."/>
            <person name="Zhang P."/>
            <person name="Huang Z."/>
            <person name="Berger S.L."/>
            <person name="Reinberg D."/>
            <person name="Wang J."/>
            <person name="Liebig J."/>
        </authorList>
    </citation>
    <scope>NUCLEOTIDE SEQUENCE [LARGE SCALE GENOMIC DNA]</scope>
    <source>
        <strain evidence="1 2">R22 G/1</strain>
    </source>
</reference>
<evidence type="ECO:0000313" key="2">
    <source>
        <dbReference type="Proteomes" id="UP000008237"/>
    </source>
</evidence>
<gene>
    <name evidence="1" type="ORF">EAI_05715</name>
</gene>
<evidence type="ECO:0000313" key="1">
    <source>
        <dbReference type="EMBL" id="EFN78016.1"/>
    </source>
</evidence>